<comment type="caution">
    <text evidence="4">The sequence shown here is derived from an EMBL/GenBank/DDBJ whole genome shotgun (WGS) entry which is preliminary data.</text>
</comment>
<dbReference type="GO" id="GO:0016757">
    <property type="term" value="F:glycosyltransferase activity"/>
    <property type="evidence" value="ECO:0007669"/>
    <property type="project" value="UniProtKB-KW"/>
</dbReference>
<dbReference type="Pfam" id="PF00156">
    <property type="entry name" value="Pribosyltran"/>
    <property type="match status" value="1"/>
</dbReference>
<proteinExistence type="predicted"/>
<dbReference type="CDD" id="cd06223">
    <property type="entry name" value="PRTases_typeI"/>
    <property type="match status" value="1"/>
</dbReference>
<dbReference type="PANTHER" id="PTHR43363:SF1">
    <property type="entry name" value="HYPOXANTHINE-GUANINE PHOSPHORIBOSYLTRANSFERASE"/>
    <property type="match status" value="1"/>
</dbReference>
<sequence length="203" mass="22861">MNDARFLTVTWNDIQQALFHIAEQINHSGVNVQVVVGVLRGGWIPARIISDLLGVSEVGAIEIKFYKGIGERGERPVITQPLITDVRGKEVLIIDDVADTGKSIQTATTVVGLHGAKTIRTATLYVKPWSTIKPDFYYAETDRWIVFPWELREIIEEYIKATYKVLPRVTDDLSRITDDIAVRFGLPRETVTRILKLLLSSSK</sequence>
<dbReference type="EMBL" id="DSDY01000125">
    <property type="protein sequence ID" value="HDS10750.1"/>
    <property type="molecule type" value="Genomic_DNA"/>
</dbReference>
<dbReference type="PANTHER" id="PTHR43363">
    <property type="entry name" value="HYPOXANTHINE PHOSPHORIBOSYLTRANSFERASE"/>
    <property type="match status" value="1"/>
</dbReference>
<evidence type="ECO:0000256" key="2">
    <source>
        <dbReference type="ARBA" id="ARBA00022679"/>
    </source>
</evidence>
<evidence type="ECO:0000259" key="3">
    <source>
        <dbReference type="Pfam" id="PF00156"/>
    </source>
</evidence>
<feature type="domain" description="Phosphoribosyltransferase" evidence="3">
    <location>
        <begin position="12"/>
        <end position="151"/>
    </location>
</feature>
<gene>
    <name evidence="4" type="ORF">ENO04_03945</name>
</gene>
<dbReference type="SUPFAM" id="SSF53271">
    <property type="entry name" value="PRTase-like"/>
    <property type="match status" value="1"/>
</dbReference>
<name>A0A7C1IDG3_9CREN</name>
<organism evidence="4">
    <name type="scientific">Fervidicoccus fontis</name>
    <dbReference type="NCBI Taxonomy" id="683846"/>
    <lineage>
        <taxon>Archaea</taxon>
        <taxon>Thermoproteota</taxon>
        <taxon>Thermoprotei</taxon>
        <taxon>Fervidicoccales</taxon>
        <taxon>Fervidicoccaceae</taxon>
        <taxon>Fervidicoccus</taxon>
    </lineage>
</organism>
<dbReference type="InterPro" id="IPR000836">
    <property type="entry name" value="PRTase_dom"/>
</dbReference>
<accession>A0A7C1IDG3</accession>
<dbReference type="Gene3D" id="3.40.50.2020">
    <property type="match status" value="1"/>
</dbReference>
<reference evidence="4" key="1">
    <citation type="journal article" date="2020" name="mSystems">
        <title>Genome- and Community-Level Interaction Insights into Carbon Utilization and Element Cycling Functions of Hydrothermarchaeota in Hydrothermal Sediment.</title>
        <authorList>
            <person name="Zhou Z."/>
            <person name="Liu Y."/>
            <person name="Xu W."/>
            <person name="Pan J."/>
            <person name="Luo Z.H."/>
            <person name="Li M."/>
        </authorList>
    </citation>
    <scope>NUCLEOTIDE SEQUENCE [LARGE SCALE GENOMIC DNA]</scope>
    <source>
        <strain evidence="4">SpSt-123</strain>
    </source>
</reference>
<dbReference type="AlphaFoldDB" id="A0A7C1IDG3"/>
<protein>
    <submittedName>
        <fullName evidence="4">Phosphoribosyltransferase</fullName>
    </submittedName>
</protein>
<keyword evidence="1 4" id="KW-0328">Glycosyltransferase</keyword>
<evidence type="ECO:0000313" key="4">
    <source>
        <dbReference type="EMBL" id="HDS10750.1"/>
    </source>
</evidence>
<dbReference type="InterPro" id="IPR029057">
    <property type="entry name" value="PRTase-like"/>
</dbReference>
<evidence type="ECO:0000256" key="1">
    <source>
        <dbReference type="ARBA" id="ARBA00022676"/>
    </source>
</evidence>
<keyword evidence="2 4" id="KW-0808">Transferase</keyword>